<dbReference type="InterPro" id="IPR014710">
    <property type="entry name" value="RmlC-like_jellyroll"/>
</dbReference>
<evidence type="ECO:0000313" key="2">
    <source>
        <dbReference type="EMBL" id="PRY39564.1"/>
    </source>
</evidence>
<sequence length="153" mass="16352">MGEAHDDVLRPGDGEDVGAIGLGILVKLTGADTNGAYSLFEYVVPPGLGGPPTHVHSREDELFTCVAGKVVVELAGVKHVLEPGSVLLMPRGVPHMFYNPFDEETRVVAVVSPPGLENYYRDLSQLPPGPRDMTKVAAVMREHGLSLAPRDEA</sequence>
<organism evidence="2 3">
    <name type="scientific">Umezawaea tangerina</name>
    <dbReference type="NCBI Taxonomy" id="84725"/>
    <lineage>
        <taxon>Bacteria</taxon>
        <taxon>Bacillati</taxon>
        <taxon>Actinomycetota</taxon>
        <taxon>Actinomycetes</taxon>
        <taxon>Pseudonocardiales</taxon>
        <taxon>Pseudonocardiaceae</taxon>
        <taxon>Umezawaea</taxon>
    </lineage>
</organism>
<name>A0A2T0T1P9_9PSEU</name>
<evidence type="ECO:0000259" key="1">
    <source>
        <dbReference type="Pfam" id="PF07883"/>
    </source>
</evidence>
<dbReference type="AlphaFoldDB" id="A0A2T0T1P9"/>
<dbReference type="InterPro" id="IPR013096">
    <property type="entry name" value="Cupin_2"/>
</dbReference>
<protein>
    <submittedName>
        <fullName evidence="2">Cupin domain-containing protein</fullName>
    </submittedName>
</protein>
<accession>A0A2T0T1P9</accession>
<dbReference type="Pfam" id="PF07883">
    <property type="entry name" value="Cupin_2"/>
    <property type="match status" value="1"/>
</dbReference>
<keyword evidence="3" id="KW-1185">Reference proteome</keyword>
<dbReference type="Proteomes" id="UP000239494">
    <property type="component" value="Unassembled WGS sequence"/>
</dbReference>
<dbReference type="PANTHER" id="PTHR36440">
    <property type="entry name" value="PUTATIVE (AFU_ORTHOLOGUE AFUA_8G07350)-RELATED"/>
    <property type="match status" value="1"/>
</dbReference>
<dbReference type="Gene3D" id="2.60.120.10">
    <property type="entry name" value="Jelly Rolls"/>
    <property type="match status" value="1"/>
</dbReference>
<evidence type="ECO:0000313" key="3">
    <source>
        <dbReference type="Proteomes" id="UP000239494"/>
    </source>
</evidence>
<dbReference type="PANTHER" id="PTHR36440:SF1">
    <property type="entry name" value="PUTATIVE (AFU_ORTHOLOGUE AFUA_8G07350)-RELATED"/>
    <property type="match status" value="1"/>
</dbReference>
<proteinExistence type="predicted"/>
<dbReference type="EMBL" id="PVTF01000007">
    <property type="protein sequence ID" value="PRY39564.1"/>
    <property type="molecule type" value="Genomic_DNA"/>
</dbReference>
<reference evidence="2 3" key="1">
    <citation type="submission" date="2018-03" db="EMBL/GenBank/DDBJ databases">
        <title>Genomic Encyclopedia of Archaeal and Bacterial Type Strains, Phase II (KMG-II): from individual species to whole genera.</title>
        <authorList>
            <person name="Goeker M."/>
        </authorList>
    </citation>
    <scope>NUCLEOTIDE SEQUENCE [LARGE SCALE GENOMIC DNA]</scope>
    <source>
        <strain evidence="2 3">DSM 44720</strain>
    </source>
</reference>
<dbReference type="InterPro" id="IPR011051">
    <property type="entry name" value="RmlC_Cupin_sf"/>
</dbReference>
<dbReference type="SUPFAM" id="SSF51182">
    <property type="entry name" value="RmlC-like cupins"/>
    <property type="match status" value="1"/>
</dbReference>
<gene>
    <name evidence="2" type="ORF">CLV43_107147</name>
</gene>
<comment type="caution">
    <text evidence="2">The sequence shown here is derived from an EMBL/GenBank/DDBJ whole genome shotgun (WGS) entry which is preliminary data.</text>
</comment>
<dbReference type="InterPro" id="IPR053146">
    <property type="entry name" value="QDO-like"/>
</dbReference>
<feature type="domain" description="Cupin type-2" evidence="1">
    <location>
        <begin position="42"/>
        <end position="110"/>
    </location>
</feature>
<dbReference type="RefSeq" id="WP_211304518.1">
    <property type="nucleotide sequence ID" value="NZ_PVTF01000007.1"/>
</dbReference>